<feature type="chain" id="PRO_5047499154" evidence="2">
    <location>
        <begin position="26"/>
        <end position="193"/>
    </location>
</feature>
<gene>
    <name evidence="4" type="ORF">ACFFIA_29460</name>
</gene>
<keyword evidence="2" id="KW-0732">Signal</keyword>
<dbReference type="Proteomes" id="UP001589867">
    <property type="component" value="Unassembled WGS sequence"/>
</dbReference>
<accession>A0ABV6MBI8</accession>
<organism evidence="4 5">
    <name type="scientific">Phytohabitans kaempferiae</name>
    <dbReference type="NCBI Taxonomy" id="1620943"/>
    <lineage>
        <taxon>Bacteria</taxon>
        <taxon>Bacillati</taxon>
        <taxon>Actinomycetota</taxon>
        <taxon>Actinomycetes</taxon>
        <taxon>Micromonosporales</taxon>
        <taxon>Micromonosporaceae</taxon>
    </lineage>
</organism>
<sequence length="193" mass="19735">MTAPRRAAALALLLTVAVAGCGVHAEESAREVSPPGGVSQAWTTETPPDPEPGTGAVPERLYLVRDGELVAVTRNVETQPSVDNLVEDLLAGPTDAEQREGLTSALLGNDIIVGVQLAGGRATVELTDAIDEAGRTDQILAFAQIVCTLTARPGITAVSFTRGGQPVGVPRADGSLSETPATAADYLSLVAGQ</sequence>
<dbReference type="SMART" id="SM00909">
    <property type="entry name" value="Germane"/>
    <property type="match status" value="1"/>
</dbReference>
<proteinExistence type="predicted"/>
<dbReference type="Pfam" id="PF10646">
    <property type="entry name" value="Germane"/>
    <property type="match status" value="1"/>
</dbReference>
<comment type="caution">
    <text evidence="4">The sequence shown here is derived from an EMBL/GenBank/DDBJ whole genome shotgun (WGS) entry which is preliminary data.</text>
</comment>
<feature type="signal peptide" evidence="2">
    <location>
        <begin position="1"/>
        <end position="25"/>
    </location>
</feature>
<evidence type="ECO:0000256" key="2">
    <source>
        <dbReference type="SAM" id="SignalP"/>
    </source>
</evidence>
<dbReference type="EMBL" id="JBHLUH010000061">
    <property type="protein sequence ID" value="MFC0531783.1"/>
    <property type="molecule type" value="Genomic_DNA"/>
</dbReference>
<protein>
    <submittedName>
        <fullName evidence="4">GerMN domain-containing protein</fullName>
    </submittedName>
</protein>
<dbReference type="PROSITE" id="PS51257">
    <property type="entry name" value="PROKAR_LIPOPROTEIN"/>
    <property type="match status" value="1"/>
</dbReference>
<evidence type="ECO:0000313" key="5">
    <source>
        <dbReference type="Proteomes" id="UP001589867"/>
    </source>
</evidence>
<name>A0ABV6MBI8_9ACTN</name>
<dbReference type="InterPro" id="IPR019606">
    <property type="entry name" value="GerMN"/>
</dbReference>
<keyword evidence="5" id="KW-1185">Reference proteome</keyword>
<dbReference type="RefSeq" id="WP_377256815.1">
    <property type="nucleotide sequence ID" value="NZ_JBHLUH010000061.1"/>
</dbReference>
<evidence type="ECO:0000256" key="1">
    <source>
        <dbReference type="SAM" id="MobiDB-lite"/>
    </source>
</evidence>
<evidence type="ECO:0000313" key="4">
    <source>
        <dbReference type="EMBL" id="MFC0531783.1"/>
    </source>
</evidence>
<evidence type="ECO:0000259" key="3">
    <source>
        <dbReference type="SMART" id="SM00909"/>
    </source>
</evidence>
<feature type="domain" description="GerMN" evidence="3">
    <location>
        <begin position="82"/>
        <end position="171"/>
    </location>
</feature>
<feature type="region of interest" description="Disordered" evidence="1">
    <location>
        <begin position="26"/>
        <end position="56"/>
    </location>
</feature>
<reference evidence="4 5" key="1">
    <citation type="submission" date="2024-09" db="EMBL/GenBank/DDBJ databases">
        <authorList>
            <person name="Sun Q."/>
            <person name="Mori K."/>
        </authorList>
    </citation>
    <scope>NUCLEOTIDE SEQUENCE [LARGE SCALE GENOMIC DNA]</scope>
    <source>
        <strain evidence="4 5">TBRC 3947</strain>
    </source>
</reference>